<sequence>MDIGLPCCADAACRKVLGSDLVSKKDEGNVVFRVGDFSLDGYPDLIALVREKSQNPMVLENVPCTDCISNASRRFELRTSPRLIQPADVS</sequence>
<dbReference type="WBParaSite" id="GPUH_0000748101-mRNA-1">
    <property type="protein sequence ID" value="GPUH_0000748101-mRNA-1"/>
    <property type="gene ID" value="GPUH_0000748101"/>
</dbReference>
<dbReference type="OrthoDB" id="10250728at2759"/>
<protein>
    <submittedName>
        <fullName evidence="3">FrhB_FdhB_C domain-containing protein</fullName>
    </submittedName>
</protein>
<dbReference type="AlphaFoldDB" id="A0A183DFI1"/>
<dbReference type="Proteomes" id="UP000271098">
    <property type="component" value="Unassembled WGS sequence"/>
</dbReference>
<dbReference type="EMBL" id="UYRT01019433">
    <property type="protein sequence ID" value="VDK58460.1"/>
    <property type="molecule type" value="Genomic_DNA"/>
</dbReference>
<evidence type="ECO:0000313" key="1">
    <source>
        <dbReference type="EMBL" id="VDK58460.1"/>
    </source>
</evidence>
<name>A0A183DFI1_9BILA</name>
<gene>
    <name evidence="1" type="ORF">GPUH_LOCUS7475</name>
</gene>
<evidence type="ECO:0000313" key="3">
    <source>
        <dbReference type="WBParaSite" id="GPUH_0000748101-mRNA-1"/>
    </source>
</evidence>
<evidence type="ECO:0000313" key="2">
    <source>
        <dbReference type="Proteomes" id="UP000271098"/>
    </source>
</evidence>
<keyword evidence="2" id="KW-1185">Reference proteome</keyword>
<organism evidence="3">
    <name type="scientific">Gongylonema pulchrum</name>
    <dbReference type="NCBI Taxonomy" id="637853"/>
    <lineage>
        <taxon>Eukaryota</taxon>
        <taxon>Metazoa</taxon>
        <taxon>Ecdysozoa</taxon>
        <taxon>Nematoda</taxon>
        <taxon>Chromadorea</taxon>
        <taxon>Rhabditida</taxon>
        <taxon>Spirurina</taxon>
        <taxon>Spiruromorpha</taxon>
        <taxon>Spiruroidea</taxon>
        <taxon>Gongylonematidae</taxon>
        <taxon>Gongylonema</taxon>
    </lineage>
</organism>
<accession>A0A183DFI1</accession>
<reference evidence="3" key="1">
    <citation type="submission" date="2016-06" db="UniProtKB">
        <authorList>
            <consortium name="WormBaseParasite"/>
        </authorList>
    </citation>
    <scope>IDENTIFICATION</scope>
</reference>
<reference evidence="1 2" key="2">
    <citation type="submission" date="2018-11" db="EMBL/GenBank/DDBJ databases">
        <authorList>
            <consortium name="Pathogen Informatics"/>
        </authorList>
    </citation>
    <scope>NUCLEOTIDE SEQUENCE [LARGE SCALE GENOMIC DNA]</scope>
</reference>
<proteinExistence type="predicted"/>